<feature type="domain" description="Glycogen debranching enzyme bacterial and archaeal type N-terminal" evidence="2">
    <location>
        <begin position="23"/>
        <end position="226"/>
    </location>
</feature>
<dbReference type="PANTHER" id="PTHR10569">
    <property type="entry name" value="GLYCOGEN DEBRANCHING ENZYME"/>
    <property type="match status" value="1"/>
</dbReference>
<dbReference type="Pfam" id="PF12439">
    <property type="entry name" value="GDE_N"/>
    <property type="match status" value="1"/>
</dbReference>
<dbReference type="PANTHER" id="PTHR10569:SF2">
    <property type="entry name" value="GLYCOGEN DEBRANCHING ENZYME"/>
    <property type="match status" value="1"/>
</dbReference>
<evidence type="ECO:0000259" key="2">
    <source>
        <dbReference type="Pfam" id="PF12439"/>
    </source>
</evidence>
<evidence type="ECO:0000313" key="3">
    <source>
        <dbReference type="EMBL" id="BCJ45642.1"/>
    </source>
</evidence>
<dbReference type="InterPro" id="IPR012341">
    <property type="entry name" value="6hp_glycosidase-like_sf"/>
</dbReference>
<protein>
    <submittedName>
        <fullName evidence="3">Glycogen debranching protein</fullName>
    </submittedName>
</protein>
<dbReference type="Pfam" id="PF06202">
    <property type="entry name" value="GDE_C"/>
    <property type="match status" value="1"/>
</dbReference>
<dbReference type="EMBL" id="AP023356">
    <property type="protein sequence ID" value="BCJ45642.1"/>
    <property type="molecule type" value="Genomic_DNA"/>
</dbReference>
<dbReference type="InterPro" id="IPR008928">
    <property type="entry name" value="6-hairpin_glycosidase_sf"/>
</dbReference>
<sequence length="616" mass="65633">MSTVCPIMFGPQLCTDVGAGSAREWLVPDGVGGYAMGTVTGLRTRRYHGLLVVSGATPASRMLGLASLDAVVTLPSGARVRLGCHEWAGGVIAPAGHSYLSGFFLIDGIPRWRWRIGDIVIEREIAMATGRPAVAVVHRLIAGGPVRIAVEALCAWRDAHGEQGPAITVTPTADGCVVEDAYRIAGPGFAAAGEWFRDVRYREEAARGLQDQENLWYAGSFHARLDRPGAIAEITAWADDRDQPPPPAAAVVDAARARNRALTAGADPAEAALTLAADAFVVRTRTGPDVVAGYPWFGAWSRDTMIAYEGLFLATGRFDTGRELLRSYAATLSEGMLANTADTGSVEYNTADGTLWFLHAADRHVTVTGDTDLGAELRPALTGVIEHHLAGTRYGIRADPADGLLVQGATGEALTWMDARVDGVPVTPRAGKAVDINALWVNGLATLGDTFAAVRDRARDSFARSFVTLSGQLQDVLGDHTMRPNQLLAWSLPHAPLRPDPAVLTRIGAALLTPMGLRSQAPGTAGYRGRHRGGPGERDTAYHTGTVWPWLTGPYVTAWRRLGVEVTDVLTDAEQHLTEYGLGSISETADGDAPHTATGCPFQAWSVAEHLRARKL</sequence>
<evidence type="ECO:0000259" key="1">
    <source>
        <dbReference type="Pfam" id="PF06202"/>
    </source>
</evidence>
<dbReference type="InterPro" id="IPR032790">
    <property type="entry name" value="GDE_C"/>
</dbReference>
<dbReference type="InterPro" id="IPR010401">
    <property type="entry name" value="AGL/Gdb1"/>
</dbReference>
<dbReference type="InterPro" id="IPR024742">
    <property type="entry name" value="Glycogen_debranch_N"/>
</dbReference>
<evidence type="ECO:0000313" key="4">
    <source>
        <dbReference type="Proteomes" id="UP000676967"/>
    </source>
</evidence>
<gene>
    <name evidence="3" type="ORF">Aiant_62990</name>
</gene>
<feature type="domain" description="Glycogen debranching enzyme C-terminal" evidence="1">
    <location>
        <begin position="276"/>
        <end position="612"/>
    </location>
</feature>
<keyword evidence="4" id="KW-1185">Reference proteome</keyword>
<reference evidence="3 4" key="1">
    <citation type="submission" date="2020-08" db="EMBL/GenBank/DDBJ databases">
        <title>Whole genome shotgun sequence of Actinoplanes ianthinogenes NBRC 13996.</title>
        <authorList>
            <person name="Komaki H."/>
            <person name="Tamura T."/>
        </authorList>
    </citation>
    <scope>NUCLEOTIDE SEQUENCE [LARGE SCALE GENOMIC DNA]</scope>
    <source>
        <strain evidence="3 4">NBRC 13996</strain>
    </source>
</reference>
<dbReference type="SUPFAM" id="SSF48208">
    <property type="entry name" value="Six-hairpin glycosidases"/>
    <property type="match status" value="1"/>
</dbReference>
<dbReference type="Gene3D" id="1.50.10.10">
    <property type="match status" value="1"/>
</dbReference>
<accession>A0ABM7M206</accession>
<dbReference type="Proteomes" id="UP000676967">
    <property type="component" value="Chromosome"/>
</dbReference>
<name>A0ABM7M206_9ACTN</name>
<organism evidence="3 4">
    <name type="scientific">Actinoplanes ianthinogenes</name>
    <dbReference type="NCBI Taxonomy" id="122358"/>
    <lineage>
        <taxon>Bacteria</taxon>
        <taxon>Bacillati</taxon>
        <taxon>Actinomycetota</taxon>
        <taxon>Actinomycetes</taxon>
        <taxon>Micromonosporales</taxon>
        <taxon>Micromonosporaceae</taxon>
        <taxon>Actinoplanes</taxon>
    </lineage>
</organism>
<proteinExistence type="predicted"/>